<evidence type="ECO:0000256" key="2">
    <source>
        <dbReference type="ARBA" id="ARBA00022723"/>
    </source>
</evidence>
<dbReference type="GO" id="GO:0033743">
    <property type="term" value="F:peptide-methionine (R)-S-oxide reductase activity"/>
    <property type="evidence" value="ECO:0007669"/>
    <property type="project" value="UniProtKB-EC"/>
</dbReference>
<dbReference type="NCBIfam" id="TIGR00357">
    <property type="entry name" value="peptide-methionine (R)-S-oxide reductase MsrB"/>
    <property type="match status" value="1"/>
</dbReference>
<evidence type="ECO:0000256" key="4">
    <source>
        <dbReference type="ARBA" id="ARBA00023002"/>
    </source>
</evidence>
<comment type="similarity">
    <text evidence="1 6">Belongs to the MsrB Met sulfoxide reductase family.</text>
</comment>
<evidence type="ECO:0000313" key="9">
    <source>
        <dbReference type="Proteomes" id="UP000290189"/>
    </source>
</evidence>
<evidence type="ECO:0000313" key="8">
    <source>
        <dbReference type="EMBL" id="SPQ93148.1"/>
    </source>
</evidence>
<dbReference type="GO" id="GO:0005737">
    <property type="term" value="C:cytoplasm"/>
    <property type="evidence" value="ECO:0007669"/>
    <property type="project" value="TreeGrafter"/>
</dbReference>
<evidence type="ECO:0000256" key="1">
    <source>
        <dbReference type="ARBA" id="ARBA00007174"/>
    </source>
</evidence>
<dbReference type="Pfam" id="PF01641">
    <property type="entry name" value="SelR"/>
    <property type="match status" value="1"/>
</dbReference>
<dbReference type="GO" id="GO:0046872">
    <property type="term" value="F:metal ion binding"/>
    <property type="evidence" value="ECO:0007669"/>
    <property type="project" value="UniProtKB-KW"/>
</dbReference>
<dbReference type="GO" id="GO:0030091">
    <property type="term" value="P:protein repair"/>
    <property type="evidence" value="ECO:0007669"/>
    <property type="project" value="InterPro"/>
</dbReference>
<sequence length="202" mass="22585">MSQHRPSASVLAGRHWLHSRTYAAARVAAMISWVGDLCRRVRVRMRALSTFGNQRRASMECGSQACGVRPAWTPEQLEALRKRLTPEQFDVTQSAGTERPFTGKYCKHHEPGTYICIVCETPLFESGTKFDSGTGWPSFFDCLKGNVAEIVDKSHGMKRTETRCRTCNAHLGHVFNDGPRDKTGLRYCINSASLDFKPASTN</sequence>
<reference evidence="8 9" key="1">
    <citation type="submission" date="2018-03" db="EMBL/GenBank/DDBJ databases">
        <authorList>
            <person name="Fogelqvist J."/>
        </authorList>
    </citation>
    <scope>NUCLEOTIDE SEQUENCE [LARGE SCALE GENOMIC DNA]</scope>
</reference>
<evidence type="ECO:0000256" key="5">
    <source>
        <dbReference type="ARBA" id="ARBA00048488"/>
    </source>
</evidence>
<comment type="catalytic activity">
    <reaction evidence="5 6">
        <text>L-methionyl-[protein] + [thioredoxin]-disulfide + H2O = L-methionyl-(R)-S-oxide-[protein] + [thioredoxin]-dithiol</text>
        <dbReference type="Rhea" id="RHEA:24164"/>
        <dbReference type="Rhea" id="RHEA-COMP:10698"/>
        <dbReference type="Rhea" id="RHEA-COMP:10700"/>
        <dbReference type="Rhea" id="RHEA-COMP:12313"/>
        <dbReference type="Rhea" id="RHEA-COMP:12314"/>
        <dbReference type="ChEBI" id="CHEBI:15377"/>
        <dbReference type="ChEBI" id="CHEBI:16044"/>
        <dbReference type="ChEBI" id="CHEBI:29950"/>
        <dbReference type="ChEBI" id="CHEBI:45764"/>
        <dbReference type="ChEBI" id="CHEBI:50058"/>
        <dbReference type="EC" id="1.8.4.12"/>
    </reaction>
</comment>
<feature type="domain" description="MsrB" evidence="7">
    <location>
        <begin position="77"/>
        <end position="199"/>
    </location>
</feature>
<dbReference type="Proteomes" id="UP000290189">
    <property type="component" value="Unassembled WGS sequence"/>
</dbReference>
<protein>
    <recommendedName>
        <fullName evidence="6">Peptide-methionine (R)-S-oxide reductase</fullName>
        <ecNumber evidence="6">1.8.4.12</ecNumber>
    </recommendedName>
</protein>
<dbReference type="InterPro" id="IPR002579">
    <property type="entry name" value="Met_Sox_Rdtase_MsrB_dom"/>
</dbReference>
<dbReference type="Gene3D" id="2.170.150.20">
    <property type="entry name" value="Peptide methionine sulfoxide reductase"/>
    <property type="match status" value="1"/>
</dbReference>
<dbReference type="PANTHER" id="PTHR10173">
    <property type="entry name" value="METHIONINE SULFOXIDE REDUCTASE"/>
    <property type="match status" value="1"/>
</dbReference>
<keyword evidence="8" id="KW-0496">Mitochondrion</keyword>
<geneLocation type="mitochondrion" evidence="8"/>
<keyword evidence="4 6" id="KW-0560">Oxidoreductase</keyword>
<dbReference type="EMBL" id="OVEO01000001">
    <property type="protein sequence ID" value="SPQ93148.1"/>
    <property type="molecule type" value="Genomic_DNA"/>
</dbReference>
<gene>
    <name evidence="8" type="ORF">PLBR_LOCUS363</name>
</gene>
<evidence type="ECO:0000259" key="7">
    <source>
        <dbReference type="PROSITE" id="PS51790"/>
    </source>
</evidence>
<dbReference type="InterPro" id="IPR011057">
    <property type="entry name" value="Mss4-like_sf"/>
</dbReference>
<evidence type="ECO:0000256" key="6">
    <source>
        <dbReference type="RuleBase" id="RU365044"/>
    </source>
</evidence>
<keyword evidence="3 6" id="KW-0862">Zinc</keyword>
<proteinExistence type="inferred from homology"/>
<accession>A0A3P3XYY7</accession>
<dbReference type="PANTHER" id="PTHR10173:SF52">
    <property type="entry name" value="METHIONINE-R-SULFOXIDE REDUCTASE B1"/>
    <property type="match status" value="1"/>
</dbReference>
<dbReference type="AlphaFoldDB" id="A0A3P3XYY7"/>
<organism evidence="8 9">
    <name type="scientific">Plasmodiophora brassicae</name>
    <name type="common">Clubroot disease agent</name>
    <dbReference type="NCBI Taxonomy" id="37360"/>
    <lineage>
        <taxon>Eukaryota</taxon>
        <taxon>Sar</taxon>
        <taxon>Rhizaria</taxon>
        <taxon>Endomyxa</taxon>
        <taxon>Phytomyxea</taxon>
        <taxon>Plasmodiophorida</taxon>
        <taxon>Plasmodiophoridae</taxon>
        <taxon>Plasmodiophora</taxon>
    </lineage>
</organism>
<name>A0A3P3XYY7_PLABS</name>
<keyword evidence="2 6" id="KW-0479">Metal-binding</keyword>
<dbReference type="PROSITE" id="PS51790">
    <property type="entry name" value="MSRB"/>
    <property type="match status" value="1"/>
</dbReference>
<dbReference type="InterPro" id="IPR028427">
    <property type="entry name" value="Met_Sox_Rdtase_MsrB"/>
</dbReference>
<comment type="cofactor">
    <cofactor evidence="6">
        <name>Zn(2+)</name>
        <dbReference type="ChEBI" id="CHEBI:29105"/>
    </cofactor>
    <text evidence="6">Binds 1 zinc ion per subunit.</text>
</comment>
<dbReference type="EC" id="1.8.4.12" evidence="6"/>
<dbReference type="GO" id="GO:0006979">
    <property type="term" value="P:response to oxidative stress"/>
    <property type="evidence" value="ECO:0007669"/>
    <property type="project" value="InterPro"/>
</dbReference>
<evidence type="ECO:0000256" key="3">
    <source>
        <dbReference type="ARBA" id="ARBA00022833"/>
    </source>
</evidence>
<dbReference type="FunFam" id="2.170.150.20:FF:000001">
    <property type="entry name" value="Peptide methionine sulfoxide reductase MsrB"/>
    <property type="match status" value="1"/>
</dbReference>
<dbReference type="SUPFAM" id="SSF51316">
    <property type="entry name" value="Mss4-like"/>
    <property type="match status" value="1"/>
</dbReference>